<sequence length="121" mass="13945">VDRGMSRQVWGVGQRDNKYRAVRQKRRLGEVLTVLWASNADHIPQRTPAIQPFLRYSAGFDHPRTTPPSHGIRDIRAATDKIMIFDRRQISFGVTNSITRFNVTREGLNLKVYHLPGATRY</sequence>
<organism evidence="1 2">
    <name type="scientific">Atta colombica</name>
    <dbReference type="NCBI Taxonomy" id="520822"/>
    <lineage>
        <taxon>Eukaryota</taxon>
        <taxon>Metazoa</taxon>
        <taxon>Ecdysozoa</taxon>
        <taxon>Arthropoda</taxon>
        <taxon>Hexapoda</taxon>
        <taxon>Insecta</taxon>
        <taxon>Pterygota</taxon>
        <taxon>Neoptera</taxon>
        <taxon>Endopterygota</taxon>
        <taxon>Hymenoptera</taxon>
        <taxon>Apocrita</taxon>
        <taxon>Aculeata</taxon>
        <taxon>Formicoidea</taxon>
        <taxon>Formicidae</taxon>
        <taxon>Myrmicinae</taxon>
        <taxon>Atta</taxon>
    </lineage>
</organism>
<dbReference type="AlphaFoldDB" id="A0A195AZH2"/>
<protein>
    <submittedName>
        <fullName evidence="1">Uncharacterized protein</fullName>
    </submittedName>
</protein>
<keyword evidence="2" id="KW-1185">Reference proteome</keyword>
<evidence type="ECO:0000313" key="2">
    <source>
        <dbReference type="Proteomes" id="UP000078540"/>
    </source>
</evidence>
<proteinExistence type="predicted"/>
<evidence type="ECO:0000313" key="1">
    <source>
        <dbReference type="EMBL" id="KYM77638.1"/>
    </source>
</evidence>
<reference evidence="1 2" key="1">
    <citation type="submission" date="2015-09" db="EMBL/GenBank/DDBJ databases">
        <title>Atta colombica WGS genome.</title>
        <authorList>
            <person name="Nygaard S."/>
            <person name="Hu H."/>
            <person name="Boomsma J."/>
            <person name="Zhang G."/>
        </authorList>
    </citation>
    <scope>NUCLEOTIDE SEQUENCE [LARGE SCALE GENOMIC DNA]</scope>
    <source>
        <strain evidence="1">Treedump-2</strain>
        <tissue evidence="1">Whole body</tissue>
    </source>
</reference>
<name>A0A195AZH2_9HYME</name>
<dbReference type="EMBL" id="KQ976694">
    <property type="protein sequence ID" value="KYM77638.1"/>
    <property type="molecule type" value="Genomic_DNA"/>
</dbReference>
<accession>A0A195AZH2</accession>
<gene>
    <name evidence="1" type="ORF">ALC53_11980</name>
</gene>
<dbReference type="Proteomes" id="UP000078540">
    <property type="component" value="Unassembled WGS sequence"/>
</dbReference>
<feature type="non-terminal residue" evidence="1">
    <location>
        <position position="1"/>
    </location>
</feature>